<dbReference type="AlphaFoldDB" id="A0A2R8AIY6"/>
<dbReference type="EMBL" id="OMOI01000001">
    <property type="protein sequence ID" value="SPF75849.1"/>
    <property type="molecule type" value="Genomic_DNA"/>
</dbReference>
<name>A0A2R8AIY6_9RHOB</name>
<feature type="domain" description="GST C-terminal" evidence="2">
    <location>
        <begin position="84"/>
        <end position="213"/>
    </location>
</feature>
<dbReference type="GO" id="GO:0004364">
    <property type="term" value="F:glutathione transferase activity"/>
    <property type="evidence" value="ECO:0007669"/>
    <property type="project" value="UniProtKB-EC"/>
</dbReference>
<evidence type="ECO:0000259" key="1">
    <source>
        <dbReference type="PROSITE" id="PS50404"/>
    </source>
</evidence>
<dbReference type="SUPFAM" id="SSF52833">
    <property type="entry name" value="Thioredoxin-like"/>
    <property type="match status" value="1"/>
</dbReference>
<dbReference type="SUPFAM" id="SSF47616">
    <property type="entry name" value="GST C-terminal domain-like"/>
    <property type="match status" value="1"/>
</dbReference>
<evidence type="ECO:0000313" key="4">
    <source>
        <dbReference type="Proteomes" id="UP000244911"/>
    </source>
</evidence>
<gene>
    <name evidence="3" type="primary">gst</name>
    <name evidence="3" type="ORF">ALP8811_00843</name>
</gene>
<dbReference type="CDD" id="cd03057">
    <property type="entry name" value="GST_N_Beta"/>
    <property type="match status" value="1"/>
</dbReference>
<dbReference type="PANTHER" id="PTHR44051:SF8">
    <property type="entry name" value="GLUTATHIONE S-TRANSFERASE GSTA"/>
    <property type="match status" value="1"/>
</dbReference>
<dbReference type="Gene3D" id="1.20.1050.10">
    <property type="match status" value="1"/>
</dbReference>
<organism evidence="3 4">
    <name type="scientific">Aliiroseovarius pelagivivens</name>
    <dbReference type="NCBI Taxonomy" id="1639690"/>
    <lineage>
        <taxon>Bacteria</taxon>
        <taxon>Pseudomonadati</taxon>
        <taxon>Pseudomonadota</taxon>
        <taxon>Alphaproteobacteria</taxon>
        <taxon>Rhodobacterales</taxon>
        <taxon>Paracoccaceae</taxon>
        <taxon>Aliiroseovarius</taxon>
    </lineage>
</organism>
<dbReference type="OrthoDB" id="7583243at2"/>
<keyword evidence="4" id="KW-1185">Reference proteome</keyword>
<dbReference type="Pfam" id="PF13410">
    <property type="entry name" value="GST_C_2"/>
    <property type="match status" value="1"/>
</dbReference>
<dbReference type="SFLD" id="SFLDG00358">
    <property type="entry name" value="Main_(cytGST)"/>
    <property type="match status" value="1"/>
</dbReference>
<dbReference type="InterPro" id="IPR036282">
    <property type="entry name" value="Glutathione-S-Trfase_C_sf"/>
</dbReference>
<dbReference type="Proteomes" id="UP000244911">
    <property type="component" value="Unassembled WGS sequence"/>
</dbReference>
<dbReference type="InterPro" id="IPR040079">
    <property type="entry name" value="Glutathione_S-Trfase"/>
</dbReference>
<dbReference type="PROSITE" id="PS50404">
    <property type="entry name" value="GST_NTER"/>
    <property type="match status" value="1"/>
</dbReference>
<evidence type="ECO:0000259" key="2">
    <source>
        <dbReference type="PROSITE" id="PS50405"/>
    </source>
</evidence>
<protein>
    <submittedName>
        <fullName evidence="3">Glutathione S-transferase</fullName>
        <ecNumber evidence="3">2.5.1.18</ecNumber>
    </submittedName>
</protein>
<dbReference type="Pfam" id="PF13409">
    <property type="entry name" value="GST_N_2"/>
    <property type="match status" value="1"/>
</dbReference>
<accession>A0A2R8AIY6</accession>
<dbReference type="Gene3D" id="3.40.30.10">
    <property type="entry name" value="Glutaredoxin"/>
    <property type="match status" value="1"/>
</dbReference>
<dbReference type="PROSITE" id="PS50405">
    <property type="entry name" value="GST_CTER"/>
    <property type="match status" value="1"/>
</dbReference>
<sequence length="227" mass="25131">MLKLHYAPDNASLIIRLVLEELGVPFETVLVDRGSNAQQSAAYLKVNPMGTIPALETPHGVIFETAAILLWLVDRAGRMAPAVGSPDRGAFLSWMMVASNGLQIDLRQHFYAERFTSGPVEDHRRIVSTRLRGHLDRYEALLGEGHAWFGSQDPTALDYYIATPLRWFALYLQGEHWFDLSHWPRLKSLAERIEARPAMQAAIIAEGLGATPLSNPSPAIPPEGVAL</sequence>
<dbReference type="EC" id="2.5.1.18" evidence="3"/>
<dbReference type="InterPro" id="IPR004045">
    <property type="entry name" value="Glutathione_S-Trfase_N"/>
</dbReference>
<dbReference type="InterPro" id="IPR036249">
    <property type="entry name" value="Thioredoxin-like_sf"/>
</dbReference>
<dbReference type="RefSeq" id="WP_108855916.1">
    <property type="nucleotide sequence ID" value="NZ_OMOI01000001.1"/>
</dbReference>
<dbReference type="PANTHER" id="PTHR44051">
    <property type="entry name" value="GLUTATHIONE S-TRANSFERASE-RELATED"/>
    <property type="match status" value="1"/>
</dbReference>
<keyword evidence="3" id="KW-0808">Transferase</keyword>
<evidence type="ECO:0000313" key="3">
    <source>
        <dbReference type="EMBL" id="SPF75849.1"/>
    </source>
</evidence>
<feature type="domain" description="GST N-terminal" evidence="1">
    <location>
        <begin position="1"/>
        <end position="80"/>
    </location>
</feature>
<reference evidence="3 4" key="1">
    <citation type="submission" date="2018-03" db="EMBL/GenBank/DDBJ databases">
        <authorList>
            <person name="Keele B.F."/>
        </authorList>
    </citation>
    <scope>NUCLEOTIDE SEQUENCE [LARGE SCALE GENOMIC DNA]</scope>
    <source>
        <strain evidence="3 4">CECT 8811</strain>
    </source>
</reference>
<dbReference type="InterPro" id="IPR010987">
    <property type="entry name" value="Glutathione-S-Trfase_C-like"/>
</dbReference>
<dbReference type="SFLD" id="SFLDS00019">
    <property type="entry name" value="Glutathione_Transferase_(cytos"/>
    <property type="match status" value="1"/>
</dbReference>
<proteinExistence type="predicted"/>